<reference evidence="1" key="1">
    <citation type="submission" date="2019-03" db="EMBL/GenBank/DDBJ databases">
        <title>Lake Tanganyika Metagenome-Assembled Genomes (MAGs).</title>
        <authorList>
            <person name="Tran P."/>
        </authorList>
    </citation>
    <scope>NUCLEOTIDE SEQUENCE</scope>
    <source>
        <strain evidence="1">K_DeepCast_150m_m2_040</strain>
    </source>
</reference>
<comment type="caution">
    <text evidence="1">The sequence shown here is derived from an EMBL/GenBank/DDBJ whole genome shotgun (WGS) entry which is preliminary data.</text>
</comment>
<evidence type="ECO:0008006" key="3">
    <source>
        <dbReference type="Google" id="ProtNLM"/>
    </source>
</evidence>
<dbReference type="SUPFAM" id="SSF88697">
    <property type="entry name" value="PUA domain-like"/>
    <property type="match status" value="1"/>
</dbReference>
<name>A0A938BSW5_UNCW3</name>
<proteinExistence type="predicted"/>
<dbReference type="EMBL" id="VGIR01000015">
    <property type="protein sequence ID" value="MBM3330987.1"/>
    <property type="molecule type" value="Genomic_DNA"/>
</dbReference>
<dbReference type="Proteomes" id="UP000779900">
    <property type="component" value="Unassembled WGS sequence"/>
</dbReference>
<gene>
    <name evidence="1" type="ORF">FJY68_03940</name>
</gene>
<dbReference type="CDD" id="cd00085">
    <property type="entry name" value="HNHc"/>
    <property type="match status" value="1"/>
</dbReference>
<dbReference type="AlphaFoldDB" id="A0A938BSW5"/>
<accession>A0A938BSW5</accession>
<evidence type="ECO:0000313" key="2">
    <source>
        <dbReference type="Proteomes" id="UP000779900"/>
    </source>
</evidence>
<sequence length="280" mass="32494">MNYWRMAFRWGSQGFELWPTCRSKNVAAIGYFGYRMRPIVGDCSEVPVADFDNVWRRKWPENTTARVSLRRFIYEMKPGDIIYAKNGPRIVGRGKVVSEYLYDPAVMDDPDHPHDHYRRVEWNATFRPIPLKLGAEQWTVLPLNDSQLRSLGVAERTATARSRTMEAREGEVYRSEIQFRKRNSALIAAKKMHSDYRCEVCGMHYGERYGDTGRDYIVAHHLKPVGVRTRASVTRLSDIALVCSNCHDMLHRRIPPYSIELLRRLLKRSQRAELGAAEDS</sequence>
<dbReference type="InterPro" id="IPR015947">
    <property type="entry name" value="PUA-like_sf"/>
</dbReference>
<dbReference type="InterPro" id="IPR003615">
    <property type="entry name" value="HNH_nuc"/>
</dbReference>
<organism evidence="1 2">
    <name type="scientific">candidate division WOR-3 bacterium</name>
    <dbReference type="NCBI Taxonomy" id="2052148"/>
    <lineage>
        <taxon>Bacteria</taxon>
        <taxon>Bacteria division WOR-3</taxon>
    </lineage>
</organism>
<evidence type="ECO:0000313" key="1">
    <source>
        <dbReference type="EMBL" id="MBM3330987.1"/>
    </source>
</evidence>
<protein>
    <recommendedName>
        <fullName evidence="3">HNH domain-containing protein</fullName>
    </recommendedName>
</protein>